<feature type="region of interest" description="Disordered" evidence="1">
    <location>
        <begin position="122"/>
        <end position="187"/>
    </location>
</feature>
<proteinExistence type="predicted"/>
<reference evidence="2" key="1">
    <citation type="journal article" date="2019" name="Environ. Microbiol.">
        <title>Fungal ecological strategies reflected in gene transcription - a case study of two litter decomposers.</title>
        <authorList>
            <person name="Barbi F."/>
            <person name="Kohler A."/>
            <person name="Barry K."/>
            <person name="Baskaran P."/>
            <person name="Daum C."/>
            <person name="Fauchery L."/>
            <person name="Ihrmark K."/>
            <person name="Kuo A."/>
            <person name="LaButti K."/>
            <person name="Lipzen A."/>
            <person name="Morin E."/>
            <person name="Grigoriev I.V."/>
            <person name="Henrissat B."/>
            <person name="Lindahl B."/>
            <person name="Martin F."/>
        </authorList>
    </citation>
    <scope>NUCLEOTIDE SEQUENCE</scope>
    <source>
        <strain evidence="2">JB14</strain>
    </source>
</reference>
<feature type="compositionally biased region" description="Polar residues" evidence="1">
    <location>
        <begin position="35"/>
        <end position="46"/>
    </location>
</feature>
<name>A0A6A4IK51_9AGAR</name>
<sequence>MTEKRGLQALAAEKEREKSLYLQLVAPSWPDIKSAGSSESGSTANTYPPVPPGISPVKRYPHSVASSARSNLSSGIPHAPNSTVQIVLPAPLSLASNFAQDTSRYSVADEWASQAIYNGKFNPTRLRSSHSLSKSHTRSQSHFQTPPTSSPQTRSRTNSLSNLAPAYRAPPVHSKSYPPIVPSLPPPVPRIPSMYSEFRYAPRASDHSENPPRRSRSRGPSQSPDSQLPASENPPRRSRSRGPSRDVPSQSSNRIPEPPVPIIQAAPSARERSRSRGRSHNVPSQNLDWVSEALVMNNSRTRQSSLPQSRI</sequence>
<protein>
    <submittedName>
        <fullName evidence="2">Uncharacterized protein</fullName>
    </submittedName>
</protein>
<keyword evidence="3" id="KW-1185">Reference proteome</keyword>
<dbReference type="OrthoDB" id="3270653at2759"/>
<feature type="compositionally biased region" description="Polar residues" evidence="1">
    <location>
        <begin position="143"/>
        <end position="162"/>
    </location>
</feature>
<feature type="compositionally biased region" description="Low complexity" evidence="1">
    <location>
        <begin position="218"/>
        <end position="233"/>
    </location>
</feature>
<accession>A0A6A4IK51</accession>
<dbReference type="Proteomes" id="UP000799118">
    <property type="component" value="Unassembled WGS sequence"/>
</dbReference>
<evidence type="ECO:0000256" key="1">
    <source>
        <dbReference type="SAM" id="MobiDB-lite"/>
    </source>
</evidence>
<gene>
    <name evidence="2" type="ORF">BT96DRAFT_983533</name>
</gene>
<organism evidence="2 3">
    <name type="scientific">Gymnopus androsaceus JB14</name>
    <dbReference type="NCBI Taxonomy" id="1447944"/>
    <lineage>
        <taxon>Eukaryota</taxon>
        <taxon>Fungi</taxon>
        <taxon>Dikarya</taxon>
        <taxon>Basidiomycota</taxon>
        <taxon>Agaricomycotina</taxon>
        <taxon>Agaricomycetes</taxon>
        <taxon>Agaricomycetidae</taxon>
        <taxon>Agaricales</taxon>
        <taxon>Marasmiineae</taxon>
        <taxon>Omphalotaceae</taxon>
        <taxon>Gymnopus</taxon>
    </lineage>
</organism>
<feature type="compositionally biased region" description="Low complexity" evidence="1">
    <location>
        <begin position="63"/>
        <end position="74"/>
    </location>
</feature>
<dbReference type="EMBL" id="ML769384">
    <property type="protein sequence ID" value="KAE9410849.1"/>
    <property type="molecule type" value="Genomic_DNA"/>
</dbReference>
<evidence type="ECO:0000313" key="3">
    <source>
        <dbReference type="Proteomes" id="UP000799118"/>
    </source>
</evidence>
<dbReference type="AlphaFoldDB" id="A0A6A4IK51"/>
<feature type="region of interest" description="Disordered" evidence="1">
    <location>
        <begin position="202"/>
        <end position="290"/>
    </location>
</feature>
<feature type="region of interest" description="Disordered" evidence="1">
    <location>
        <begin position="33"/>
        <end position="79"/>
    </location>
</feature>
<evidence type="ECO:0000313" key="2">
    <source>
        <dbReference type="EMBL" id="KAE9410849.1"/>
    </source>
</evidence>